<dbReference type="GO" id="GO:0006779">
    <property type="term" value="P:porphyrin-containing compound biosynthetic process"/>
    <property type="evidence" value="ECO:0007669"/>
    <property type="project" value="InterPro"/>
</dbReference>
<sequence>MACIYSSSVSSISAKLIFAPLSNHKPRFVCFLGGAVAEPKAVNATEPLLLNDARRQRRRETPGVAYETSRESYQTLCEKHPSFRERSENVDLVVEISLQPWKVFKPDVILFSDILTPLSGMNIPFDIVKGKGPIIFDPIRTTGDVEKVREFTPDESVPYVGEALTILRKERECVEDCSGSAQEELREKASDHDGGLKAVKIESVDVLVAAEKCTSSENDSGSCLGEGVDYYNDLIDTILANGMTPFVTLFHWDTPFCLEKEYDGFLSKKIVDDFRAYAEFCFWEFGDRVKYWVTLNEPWSYAVHGYVRGDFPPSKAPSSPTHRLLNTILPHRSVQLPDRPVPLNRTYSDVKYDKSDPAKDAYTVARNLLLAHSAAVHSYRTKFKGVPYDKDSVDDKAAALRSLSEDKESNSSSHDAERKNVLEQRGEVEVWMREVYAIRMSIFTETPFKRSLESPSAWKSPWFLRGYCLITI</sequence>
<comment type="similarity">
    <text evidence="1 4">Belongs to the glycosyl hydrolase 1 family.</text>
</comment>
<dbReference type="InterPro" id="IPR038071">
    <property type="entry name" value="UROD/MetE-like_sf"/>
</dbReference>
<reference evidence="6" key="1">
    <citation type="submission" date="2020-07" db="EMBL/GenBank/DDBJ databases">
        <title>Ethylene signaling mediates host invasion by parasitic plants.</title>
        <authorList>
            <person name="Yoshida S."/>
        </authorList>
    </citation>
    <scope>NUCLEOTIDE SEQUENCE</scope>
    <source>
        <strain evidence="6">Okayama</strain>
    </source>
</reference>
<dbReference type="SUPFAM" id="SSF51726">
    <property type="entry name" value="UROD/MetE-like"/>
    <property type="match status" value="1"/>
</dbReference>
<dbReference type="GO" id="GO:0005975">
    <property type="term" value="P:carbohydrate metabolic process"/>
    <property type="evidence" value="ECO:0007669"/>
    <property type="project" value="InterPro"/>
</dbReference>
<protein>
    <submittedName>
        <fullName evidence="6">Uroporphyrinogen decarboxylase chloroplastic</fullName>
    </submittedName>
</protein>
<proteinExistence type="inferred from homology"/>
<name>A0A830BX79_9LAMI</name>
<evidence type="ECO:0000256" key="4">
    <source>
        <dbReference type="RuleBase" id="RU003690"/>
    </source>
</evidence>
<accession>A0A830BX79</accession>
<comment type="caution">
    <text evidence="6">The sequence shown here is derived from an EMBL/GenBank/DDBJ whole genome shotgun (WGS) entry which is preliminary data.</text>
</comment>
<organism evidence="6 7">
    <name type="scientific">Phtheirospermum japonicum</name>
    <dbReference type="NCBI Taxonomy" id="374723"/>
    <lineage>
        <taxon>Eukaryota</taxon>
        <taxon>Viridiplantae</taxon>
        <taxon>Streptophyta</taxon>
        <taxon>Embryophyta</taxon>
        <taxon>Tracheophyta</taxon>
        <taxon>Spermatophyta</taxon>
        <taxon>Magnoliopsida</taxon>
        <taxon>eudicotyledons</taxon>
        <taxon>Gunneridae</taxon>
        <taxon>Pentapetalae</taxon>
        <taxon>asterids</taxon>
        <taxon>lamiids</taxon>
        <taxon>Lamiales</taxon>
        <taxon>Orobanchaceae</taxon>
        <taxon>Orobanchaceae incertae sedis</taxon>
        <taxon>Phtheirospermum</taxon>
    </lineage>
</organism>
<dbReference type="InterPro" id="IPR000257">
    <property type="entry name" value="Uroporphyrinogen_deCOase"/>
</dbReference>
<keyword evidence="7" id="KW-1185">Reference proteome</keyword>
<dbReference type="GO" id="GO:0004853">
    <property type="term" value="F:uroporphyrinogen decarboxylase activity"/>
    <property type="evidence" value="ECO:0007669"/>
    <property type="project" value="InterPro"/>
</dbReference>
<evidence type="ECO:0000259" key="5">
    <source>
        <dbReference type="Pfam" id="PF01208"/>
    </source>
</evidence>
<dbReference type="SUPFAM" id="SSF51445">
    <property type="entry name" value="(Trans)glycosidases"/>
    <property type="match status" value="1"/>
</dbReference>
<dbReference type="GO" id="GO:0008422">
    <property type="term" value="F:beta-glucosidase activity"/>
    <property type="evidence" value="ECO:0007669"/>
    <property type="project" value="TreeGrafter"/>
</dbReference>
<dbReference type="Gene3D" id="3.20.20.80">
    <property type="entry name" value="Glycosidases"/>
    <property type="match status" value="1"/>
</dbReference>
<dbReference type="EMBL" id="BMAC01000288">
    <property type="protein sequence ID" value="GFP92717.1"/>
    <property type="molecule type" value="Genomic_DNA"/>
</dbReference>
<evidence type="ECO:0000256" key="3">
    <source>
        <dbReference type="ARBA" id="ARBA00023295"/>
    </source>
</evidence>
<dbReference type="Gene3D" id="3.20.20.210">
    <property type="match status" value="1"/>
</dbReference>
<keyword evidence="3" id="KW-0326">Glycosidase</keyword>
<dbReference type="PANTHER" id="PTHR10353">
    <property type="entry name" value="GLYCOSYL HYDROLASE"/>
    <property type="match status" value="1"/>
</dbReference>
<evidence type="ECO:0000313" key="7">
    <source>
        <dbReference type="Proteomes" id="UP000653305"/>
    </source>
</evidence>
<evidence type="ECO:0000313" key="6">
    <source>
        <dbReference type="EMBL" id="GFP92717.1"/>
    </source>
</evidence>
<dbReference type="InterPro" id="IPR017853">
    <property type="entry name" value="GH"/>
</dbReference>
<dbReference type="InterPro" id="IPR001360">
    <property type="entry name" value="Glyco_hydro_1"/>
</dbReference>
<dbReference type="Pfam" id="PF01208">
    <property type="entry name" value="URO-D"/>
    <property type="match status" value="1"/>
</dbReference>
<dbReference type="PANTHER" id="PTHR10353:SF137">
    <property type="entry name" value="MYROSINASE 3-RELATED"/>
    <property type="match status" value="1"/>
</dbReference>
<feature type="domain" description="Uroporphyrinogen decarboxylase (URO-D)" evidence="5">
    <location>
        <begin position="71"/>
        <end position="170"/>
    </location>
</feature>
<keyword evidence="2" id="KW-0378">Hydrolase</keyword>
<dbReference type="Pfam" id="PF00232">
    <property type="entry name" value="Glyco_hydro_1"/>
    <property type="match status" value="1"/>
</dbReference>
<dbReference type="OrthoDB" id="913100at2759"/>
<evidence type="ECO:0000256" key="2">
    <source>
        <dbReference type="ARBA" id="ARBA00022801"/>
    </source>
</evidence>
<dbReference type="Proteomes" id="UP000653305">
    <property type="component" value="Unassembled WGS sequence"/>
</dbReference>
<evidence type="ECO:0000256" key="1">
    <source>
        <dbReference type="ARBA" id="ARBA00010838"/>
    </source>
</evidence>
<dbReference type="AlphaFoldDB" id="A0A830BX79"/>
<gene>
    <name evidence="6" type="ORF">PHJA_001415900</name>
</gene>